<evidence type="ECO:0000256" key="12">
    <source>
        <dbReference type="ARBA" id="ARBA00024864"/>
    </source>
</evidence>
<gene>
    <name evidence="15" type="primary">ATP8</name>
</gene>
<geneLocation type="mitochondrion" evidence="15"/>
<evidence type="ECO:0000256" key="5">
    <source>
        <dbReference type="ARBA" id="ARBA00022547"/>
    </source>
</evidence>
<keyword evidence="5 13" id="KW-0138">CF(0)</keyword>
<sequence>MPQMAPLQWLSLFIIFTFTFILFNMINYYIYLPQPTKTSLLESANKTNSLNWKW</sequence>
<organism evidence="15">
    <name type="scientific">Platypeza sp. XL-2018</name>
    <dbReference type="NCBI Taxonomy" id="2321083"/>
    <lineage>
        <taxon>Eukaryota</taxon>
        <taxon>Metazoa</taxon>
        <taxon>Ecdysozoa</taxon>
        <taxon>Arthropoda</taxon>
        <taxon>Hexapoda</taxon>
        <taxon>Insecta</taxon>
        <taxon>Pterygota</taxon>
        <taxon>Neoptera</taxon>
        <taxon>Endopterygota</taxon>
        <taxon>Diptera</taxon>
        <taxon>Brachycera</taxon>
        <taxon>Muscomorpha</taxon>
        <taxon>Platypezoidea</taxon>
        <taxon>Platypezidae</taxon>
        <taxon>Platypezinae</taxon>
        <taxon>Platypeza</taxon>
    </lineage>
</organism>
<evidence type="ECO:0000256" key="11">
    <source>
        <dbReference type="ARBA" id="ARBA00023136"/>
    </source>
</evidence>
<proteinExistence type="inferred from homology"/>
<dbReference type="AlphaFoldDB" id="A0A5H2PJ12"/>
<dbReference type="GO" id="GO:0015078">
    <property type="term" value="F:proton transmembrane transporter activity"/>
    <property type="evidence" value="ECO:0007669"/>
    <property type="project" value="InterPro"/>
</dbReference>
<dbReference type="InterPro" id="IPR001421">
    <property type="entry name" value="ATP8_metazoa"/>
</dbReference>
<protein>
    <recommendedName>
        <fullName evidence="13">ATP synthase complex subunit 8</fullName>
    </recommendedName>
</protein>
<keyword evidence="8 14" id="KW-1133">Transmembrane helix</keyword>
<comment type="subcellular location">
    <subcellularLocation>
        <location evidence="1 13">Mitochondrion membrane</location>
        <topology evidence="1 13">Single-pass membrane protein</topology>
    </subcellularLocation>
</comment>
<evidence type="ECO:0000256" key="2">
    <source>
        <dbReference type="ARBA" id="ARBA00008892"/>
    </source>
</evidence>
<keyword evidence="4 13" id="KW-0813">Transport</keyword>
<evidence type="ECO:0000256" key="7">
    <source>
        <dbReference type="ARBA" id="ARBA00022781"/>
    </source>
</evidence>
<evidence type="ECO:0000256" key="3">
    <source>
        <dbReference type="ARBA" id="ARBA00011291"/>
    </source>
</evidence>
<keyword evidence="11 14" id="KW-0472">Membrane</keyword>
<comment type="function">
    <text evidence="12">Mitochondrial membrane ATP synthase (F(1)F(0) ATP synthase or Complex V) produces ATP from ADP in the presence of a proton gradient across the membrane which is generated by electron transport complexes of the respiratory chain. F-type ATPases consist of two structural domains, F(1) - containing the extramembraneous catalytic core and F(0) - containing the membrane proton channel, linked together by a central stalk and a peripheral stalk. During catalysis, ATP synthesis in the catalytic domain of F(1) is coupled via a rotary mechanism of the central stalk subunits to proton translocation. Part of the complex F(0) domain. Minor subunit located with subunit a in the membrane.</text>
</comment>
<evidence type="ECO:0000256" key="13">
    <source>
        <dbReference type="RuleBase" id="RU003661"/>
    </source>
</evidence>
<keyword evidence="9 13" id="KW-0406">Ion transport</keyword>
<dbReference type="GO" id="GO:0015986">
    <property type="term" value="P:proton motive force-driven ATP synthesis"/>
    <property type="evidence" value="ECO:0007669"/>
    <property type="project" value="InterPro"/>
</dbReference>
<evidence type="ECO:0000256" key="8">
    <source>
        <dbReference type="ARBA" id="ARBA00022989"/>
    </source>
</evidence>
<dbReference type="EMBL" id="MF774217">
    <property type="protein sequence ID" value="AXZ71084.1"/>
    <property type="molecule type" value="Genomic_DNA"/>
</dbReference>
<reference evidence="15" key="2">
    <citation type="submission" date="2019-09" db="EMBL/GenBank/DDBJ databases">
        <title>The complete mitochondrial genome analysis of Eristalis tenax (Diptera, Syrphidae).</title>
        <authorList>
            <person name="Li X."/>
            <person name="Yang D."/>
        </authorList>
    </citation>
    <scope>NUCLEOTIDE SEQUENCE</scope>
</reference>
<evidence type="ECO:0000256" key="14">
    <source>
        <dbReference type="SAM" id="Phobius"/>
    </source>
</evidence>
<accession>A0A5H2PJ12</accession>
<keyword evidence="10 13" id="KW-0496">Mitochondrion</keyword>
<dbReference type="Pfam" id="PF00895">
    <property type="entry name" value="ATP-synt_8"/>
    <property type="match status" value="1"/>
</dbReference>
<keyword evidence="7 13" id="KW-0375">Hydrogen ion transport</keyword>
<evidence type="ECO:0000256" key="6">
    <source>
        <dbReference type="ARBA" id="ARBA00022692"/>
    </source>
</evidence>
<evidence type="ECO:0000313" key="15">
    <source>
        <dbReference type="EMBL" id="AXZ71084.1"/>
    </source>
</evidence>
<dbReference type="GO" id="GO:0031966">
    <property type="term" value="C:mitochondrial membrane"/>
    <property type="evidence" value="ECO:0007669"/>
    <property type="project" value="UniProtKB-SubCell"/>
</dbReference>
<evidence type="ECO:0000256" key="9">
    <source>
        <dbReference type="ARBA" id="ARBA00023065"/>
    </source>
</evidence>
<evidence type="ECO:0000256" key="10">
    <source>
        <dbReference type="ARBA" id="ARBA00023128"/>
    </source>
</evidence>
<comment type="subunit">
    <text evidence="3">F-type ATPases have 2 components, CF(1) - the catalytic core - and CF(0) - the membrane proton channel.</text>
</comment>
<dbReference type="GO" id="GO:0045259">
    <property type="term" value="C:proton-transporting ATP synthase complex"/>
    <property type="evidence" value="ECO:0007669"/>
    <property type="project" value="UniProtKB-KW"/>
</dbReference>
<feature type="transmembrane region" description="Helical" evidence="14">
    <location>
        <begin position="12"/>
        <end position="31"/>
    </location>
</feature>
<comment type="similarity">
    <text evidence="2 13">Belongs to the ATPase protein 8 family.</text>
</comment>
<name>A0A5H2PJ12_9MUSC</name>
<evidence type="ECO:0000256" key="1">
    <source>
        <dbReference type="ARBA" id="ARBA00004304"/>
    </source>
</evidence>
<reference evidence="15" key="1">
    <citation type="submission" date="2017-08" db="EMBL/GenBank/DDBJ databases">
        <authorList>
            <person name="Li X.-K."/>
            <person name="Yang D."/>
        </authorList>
    </citation>
    <scope>NUCLEOTIDE SEQUENCE</scope>
</reference>
<keyword evidence="6 13" id="KW-0812">Transmembrane</keyword>
<evidence type="ECO:0000256" key="4">
    <source>
        <dbReference type="ARBA" id="ARBA00022448"/>
    </source>
</evidence>